<reference evidence="3" key="2">
    <citation type="journal article" date="2017" name="J. Anim. Genet.">
        <title>Multiple reference genome sequences of hot pepper reveal the massive evolution of plant disease resistance genes by retroduplication.</title>
        <authorList>
            <person name="Kim S."/>
            <person name="Park J."/>
            <person name="Yeom S.-I."/>
            <person name="Kim Y.-M."/>
            <person name="Seo E."/>
            <person name="Kim K.-T."/>
            <person name="Kim M.-S."/>
            <person name="Lee J.M."/>
            <person name="Cheong K."/>
            <person name="Shin H.-S."/>
            <person name="Kim S.-B."/>
            <person name="Han K."/>
            <person name="Lee J."/>
            <person name="Park M."/>
            <person name="Lee H.-A."/>
            <person name="Lee H.-Y."/>
            <person name="Lee Y."/>
            <person name="Oh S."/>
            <person name="Lee J.H."/>
            <person name="Choi E."/>
            <person name="Choi E."/>
            <person name="Lee S.E."/>
            <person name="Jeon J."/>
            <person name="Kim H."/>
            <person name="Choi G."/>
            <person name="Song H."/>
            <person name="Lee J."/>
            <person name="Lee S.-C."/>
            <person name="Kwon J.-K."/>
            <person name="Lee H.-Y."/>
            <person name="Koo N."/>
            <person name="Hong Y."/>
            <person name="Kim R.W."/>
            <person name="Kang W.-H."/>
            <person name="Huh J.H."/>
            <person name="Kang B.-C."/>
            <person name="Yang T.-J."/>
            <person name="Lee Y.-H."/>
            <person name="Bennetzen J.L."/>
            <person name="Choi D."/>
        </authorList>
    </citation>
    <scope>NUCLEOTIDE SEQUENCE [LARGE SCALE GENOMIC DNA]</scope>
    <source>
        <strain evidence="3">cv. PBC81</strain>
    </source>
</reference>
<gene>
    <name evidence="2" type="ORF">CQW23_03672</name>
</gene>
<protein>
    <submittedName>
        <fullName evidence="2">Uncharacterized protein</fullName>
    </submittedName>
</protein>
<keyword evidence="3" id="KW-1185">Reference proteome</keyword>
<sequence>MNQKIKWEIGFTKKLPKDYHPGKVGRTIIDSSRNDTYLLKEEIGSYSNGCCRVYRALYSEYMEDTVELFNSGNVTLKVINRKIHESDCLELQRRIDASIGDRSYYTTIGIKKVSATEDLSCVSLPYMSQGSRGGSRIFSGGGSLRHILSTRQDKRLPEEFIAIVLGTVLAALRVKIHNGLIPRAHKTLSAGDIFIHTTSGQMLIRLACEASVYDSEKINVEED</sequence>
<dbReference type="Proteomes" id="UP000224567">
    <property type="component" value="Unassembled WGS sequence"/>
</dbReference>
<evidence type="ECO:0000313" key="3">
    <source>
        <dbReference type="Proteomes" id="UP000224567"/>
    </source>
</evidence>
<dbReference type="PANTHER" id="PTHR48014:SF26">
    <property type="entry name" value="KINASE FAMILY PROTEIN"/>
    <property type="match status" value="1"/>
</dbReference>
<name>A0A2G2XCG2_CAPBA</name>
<dbReference type="OrthoDB" id="248923at2759"/>
<proteinExistence type="inferred from homology"/>
<comment type="similarity">
    <text evidence="1">Belongs to the protein kinase superfamily. STE Ser/Thr protein kinase family. STE20 subfamily.</text>
</comment>
<organism evidence="2 3">
    <name type="scientific">Capsicum baccatum</name>
    <name type="common">Peruvian pepper</name>
    <dbReference type="NCBI Taxonomy" id="33114"/>
    <lineage>
        <taxon>Eukaryota</taxon>
        <taxon>Viridiplantae</taxon>
        <taxon>Streptophyta</taxon>
        <taxon>Embryophyta</taxon>
        <taxon>Tracheophyta</taxon>
        <taxon>Spermatophyta</taxon>
        <taxon>Magnoliopsida</taxon>
        <taxon>eudicotyledons</taxon>
        <taxon>Gunneridae</taxon>
        <taxon>Pentapetalae</taxon>
        <taxon>asterids</taxon>
        <taxon>lamiids</taxon>
        <taxon>Solanales</taxon>
        <taxon>Solanaceae</taxon>
        <taxon>Solanoideae</taxon>
        <taxon>Capsiceae</taxon>
        <taxon>Capsicum</taxon>
    </lineage>
</organism>
<evidence type="ECO:0000313" key="2">
    <source>
        <dbReference type="EMBL" id="PHT55186.1"/>
    </source>
</evidence>
<dbReference type="GO" id="GO:0043539">
    <property type="term" value="F:protein serine/threonine kinase activator activity"/>
    <property type="evidence" value="ECO:0007669"/>
    <property type="project" value="InterPro"/>
</dbReference>
<comment type="caution">
    <text evidence="2">The sequence shown here is derived from an EMBL/GenBank/DDBJ whole genome shotgun (WGS) entry which is preliminary data.</text>
</comment>
<dbReference type="PANTHER" id="PTHR48014">
    <property type="entry name" value="SERINE/THREONINE-PROTEIN KINASE FRAY2"/>
    <property type="match status" value="1"/>
</dbReference>
<dbReference type="InterPro" id="IPR047173">
    <property type="entry name" value="STRAD_A/B-like"/>
</dbReference>
<dbReference type="STRING" id="33114.A0A2G2XCG2"/>
<reference evidence="2 3" key="1">
    <citation type="journal article" date="2017" name="Genome Biol.">
        <title>New reference genome sequences of hot pepper reveal the massive evolution of plant disease-resistance genes by retroduplication.</title>
        <authorList>
            <person name="Kim S."/>
            <person name="Park J."/>
            <person name="Yeom S.I."/>
            <person name="Kim Y.M."/>
            <person name="Seo E."/>
            <person name="Kim K.T."/>
            <person name="Kim M.S."/>
            <person name="Lee J.M."/>
            <person name="Cheong K."/>
            <person name="Shin H.S."/>
            <person name="Kim S.B."/>
            <person name="Han K."/>
            <person name="Lee J."/>
            <person name="Park M."/>
            <person name="Lee H.A."/>
            <person name="Lee H.Y."/>
            <person name="Lee Y."/>
            <person name="Oh S."/>
            <person name="Lee J.H."/>
            <person name="Choi E."/>
            <person name="Choi E."/>
            <person name="Lee S.E."/>
            <person name="Jeon J."/>
            <person name="Kim H."/>
            <person name="Choi G."/>
            <person name="Song H."/>
            <person name="Lee J."/>
            <person name="Lee S.C."/>
            <person name="Kwon J.K."/>
            <person name="Lee H.Y."/>
            <person name="Koo N."/>
            <person name="Hong Y."/>
            <person name="Kim R.W."/>
            <person name="Kang W.H."/>
            <person name="Huh J.H."/>
            <person name="Kang B.C."/>
            <person name="Yang T.J."/>
            <person name="Lee Y.H."/>
            <person name="Bennetzen J.L."/>
            <person name="Choi D."/>
        </authorList>
    </citation>
    <scope>NUCLEOTIDE SEQUENCE [LARGE SCALE GENOMIC DNA]</scope>
    <source>
        <strain evidence="3">cv. PBC81</strain>
    </source>
</reference>
<accession>A0A2G2XCG2</accession>
<evidence type="ECO:0000256" key="1">
    <source>
        <dbReference type="ARBA" id="ARBA00008874"/>
    </source>
</evidence>
<dbReference type="AlphaFoldDB" id="A0A2G2XCG2"/>
<dbReference type="EMBL" id="MLFT02000002">
    <property type="protein sequence ID" value="PHT55186.1"/>
    <property type="molecule type" value="Genomic_DNA"/>
</dbReference>